<gene>
    <name evidence="2" type="ORF">EDS130_LOCUS16201</name>
    <name evidence="3" type="ORF">XAT740_LOCUS46399</name>
</gene>
<sequence length="125" mass="14897">MTTEEQNTENTRRKTPYSEKIQERPERNPPIVYTPLPPKELFEKYRDQINRNVRKVWPKTPDDYVLEPFQSRFNYYDYGGQYNFICELPSGQPTYVTITESFEKEDGDLANNDAERHRRLIVSAS</sequence>
<name>A0A814IPF3_ADIRI</name>
<dbReference type="OrthoDB" id="9975183at2759"/>
<dbReference type="AlphaFoldDB" id="A0A814IPF3"/>
<dbReference type="Proteomes" id="UP000663852">
    <property type="component" value="Unassembled WGS sequence"/>
</dbReference>
<evidence type="ECO:0000313" key="5">
    <source>
        <dbReference type="Proteomes" id="UP000663852"/>
    </source>
</evidence>
<organism evidence="2 5">
    <name type="scientific">Adineta ricciae</name>
    <name type="common">Rotifer</name>
    <dbReference type="NCBI Taxonomy" id="249248"/>
    <lineage>
        <taxon>Eukaryota</taxon>
        <taxon>Metazoa</taxon>
        <taxon>Spiralia</taxon>
        <taxon>Gnathifera</taxon>
        <taxon>Rotifera</taxon>
        <taxon>Eurotatoria</taxon>
        <taxon>Bdelloidea</taxon>
        <taxon>Adinetida</taxon>
        <taxon>Adinetidae</taxon>
        <taxon>Adineta</taxon>
    </lineage>
</organism>
<dbReference type="EMBL" id="CAJNOR010006223">
    <property type="protein sequence ID" value="CAF1589495.1"/>
    <property type="molecule type" value="Genomic_DNA"/>
</dbReference>
<reference evidence="2" key="1">
    <citation type="submission" date="2021-02" db="EMBL/GenBank/DDBJ databases">
        <authorList>
            <person name="Nowell W R."/>
        </authorList>
    </citation>
    <scope>NUCLEOTIDE SEQUENCE</scope>
</reference>
<evidence type="ECO:0000256" key="1">
    <source>
        <dbReference type="SAM" id="MobiDB-lite"/>
    </source>
</evidence>
<accession>A0A814IPF3</accession>
<comment type="caution">
    <text evidence="2">The sequence shown here is derived from an EMBL/GenBank/DDBJ whole genome shotgun (WGS) entry which is preliminary data.</text>
</comment>
<evidence type="ECO:0000313" key="2">
    <source>
        <dbReference type="EMBL" id="CAF1026982.1"/>
    </source>
</evidence>
<keyword evidence="4" id="KW-1185">Reference proteome</keyword>
<protein>
    <submittedName>
        <fullName evidence="2">Uncharacterized protein</fullName>
    </submittedName>
</protein>
<evidence type="ECO:0000313" key="3">
    <source>
        <dbReference type="EMBL" id="CAF1589495.1"/>
    </source>
</evidence>
<dbReference type="Proteomes" id="UP000663828">
    <property type="component" value="Unassembled WGS sequence"/>
</dbReference>
<dbReference type="EMBL" id="CAJNOJ010000070">
    <property type="protein sequence ID" value="CAF1026982.1"/>
    <property type="molecule type" value="Genomic_DNA"/>
</dbReference>
<feature type="region of interest" description="Disordered" evidence="1">
    <location>
        <begin position="1"/>
        <end position="35"/>
    </location>
</feature>
<evidence type="ECO:0000313" key="4">
    <source>
        <dbReference type="Proteomes" id="UP000663828"/>
    </source>
</evidence>
<feature type="compositionally biased region" description="Basic and acidic residues" evidence="1">
    <location>
        <begin position="10"/>
        <end position="27"/>
    </location>
</feature>
<proteinExistence type="predicted"/>